<dbReference type="EMBL" id="JASBWV010000027">
    <property type="protein sequence ID" value="KAJ9118852.1"/>
    <property type="molecule type" value="Genomic_DNA"/>
</dbReference>
<protein>
    <submittedName>
        <fullName evidence="1">Uncharacterized protein</fullName>
    </submittedName>
</protein>
<comment type="caution">
    <text evidence="1">The sequence shown here is derived from an EMBL/GenBank/DDBJ whole genome shotgun (WGS) entry which is preliminary data.</text>
</comment>
<sequence>MAAVQRNDRPDLDAPMLMTLPAILQNPKSRTQAQVDSYATQQRERAQALAKKHAEDKYGDRASGVDRRKGEGKRSLRRRENAMLAHNPHTALPSRIDLLPPAPSYTPTFPKATSSAIRATSAPSPALPQPEPASSEAGKYTLSLKGVRQMLRRRGRRAEQVVQFVENELRGWSGVVGFGEADASHGTGFGQPRVIDDSIVDVTAEYSMVAPSNSNTKGAPIVQPTAGPEEPIRALPRAFATTSSSASEHMSTVLSSFYTADGVSSTRAAVERKAIVELVREPGHLVWAVADGFERLIVHLLARYYELLSFSQTLPSSPIGDSDITPCYRITHILLPSQSNPALPISLNLLTPENTDIDTDFGASSGTESAIGAVTSDSETETERGDLTDSEADLGRSQSSLAESGVLVGLQDAESVRSSVPPFTRRQYASSESDDEAWTHVDVSSATIRVGNELPLSPRVPSTFSQRSARDRQLSGEWVNADDLGSDAEGDISDNESVSSLMDSLILGTAVAPTRAAASTQTTGPVTSAPVDSPLHPFVSKFNLPIDLFPERRAPPQSGNGSADKKQEKMTFFEYLYGG</sequence>
<dbReference type="Proteomes" id="UP001234202">
    <property type="component" value="Unassembled WGS sequence"/>
</dbReference>
<reference evidence="1" key="1">
    <citation type="submission" date="2023-04" db="EMBL/GenBank/DDBJ databases">
        <title>Draft Genome sequencing of Naganishia species isolated from polar environments using Oxford Nanopore Technology.</title>
        <authorList>
            <person name="Leo P."/>
            <person name="Venkateswaran K."/>
        </authorList>
    </citation>
    <scope>NUCLEOTIDE SEQUENCE</scope>
    <source>
        <strain evidence="1">DBVPG 5303</strain>
    </source>
</reference>
<proteinExistence type="predicted"/>
<keyword evidence="2" id="KW-1185">Reference proteome</keyword>
<organism evidence="1 2">
    <name type="scientific">Naganishia onofrii</name>
    <dbReference type="NCBI Taxonomy" id="1851511"/>
    <lineage>
        <taxon>Eukaryota</taxon>
        <taxon>Fungi</taxon>
        <taxon>Dikarya</taxon>
        <taxon>Basidiomycota</taxon>
        <taxon>Agaricomycotina</taxon>
        <taxon>Tremellomycetes</taxon>
        <taxon>Filobasidiales</taxon>
        <taxon>Filobasidiaceae</taxon>
        <taxon>Naganishia</taxon>
    </lineage>
</organism>
<accession>A0ACC2X4L6</accession>
<gene>
    <name evidence="1" type="ORF">QFC24_006051</name>
</gene>
<evidence type="ECO:0000313" key="2">
    <source>
        <dbReference type="Proteomes" id="UP001234202"/>
    </source>
</evidence>
<evidence type="ECO:0000313" key="1">
    <source>
        <dbReference type="EMBL" id="KAJ9118852.1"/>
    </source>
</evidence>
<name>A0ACC2X4L6_9TREE</name>